<protein>
    <recommendedName>
        <fullName evidence="3">DNA-binding protein</fullName>
    </recommendedName>
</protein>
<comment type="caution">
    <text evidence="1">The sequence shown here is derived from an EMBL/GenBank/DDBJ whole genome shotgun (WGS) entry which is preliminary data.</text>
</comment>
<evidence type="ECO:0000313" key="1">
    <source>
        <dbReference type="EMBL" id="MCZ8373092.1"/>
    </source>
</evidence>
<evidence type="ECO:0008006" key="3">
    <source>
        <dbReference type="Google" id="ProtNLM"/>
    </source>
</evidence>
<reference evidence="1" key="1">
    <citation type="submission" date="2022-12" db="EMBL/GenBank/DDBJ databases">
        <title>Phocaeicola acetigenes sp. nov., isolated feces from a healthy human.</title>
        <authorList>
            <person name="Do H."/>
            <person name="Ha Y.B."/>
            <person name="Kim J.-S."/>
            <person name="Suh M.K."/>
            <person name="Kim H.S."/>
            <person name="Lee J.-S."/>
        </authorList>
    </citation>
    <scope>NUCLEOTIDE SEQUENCE</scope>
    <source>
        <strain evidence="1">KGMB11183</strain>
    </source>
</reference>
<dbReference type="Proteomes" id="UP001141933">
    <property type="component" value="Unassembled WGS sequence"/>
</dbReference>
<keyword evidence="2" id="KW-1185">Reference proteome</keyword>
<evidence type="ECO:0000313" key="2">
    <source>
        <dbReference type="Proteomes" id="UP001141933"/>
    </source>
</evidence>
<sequence length="106" mass="12173">MIVAINDEMLYRIVDYASDIGRMQERIESGKEPEFISQNQAHSRFGKGNVTKWCKAGLVKRYKDMDGKIRSQVRYSLVELKAAAFKCNCFKELTPAAKYEITSNNE</sequence>
<organism evidence="1 2">
    <name type="scientific">Phocaeicola acetigenes</name>
    <dbReference type="NCBI Taxonomy" id="3016083"/>
    <lineage>
        <taxon>Bacteria</taxon>
        <taxon>Pseudomonadati</taxon>
        <taxon>Bacteroidota</taxon>
        <taxon>Bacteroidia</taxon>
        <taxon>Bacteroidales</taxon>
        <taxon>Bacteroidaceae</taxon>
        <taxon>Phocaeicola</taxon>
    </lineage>
</organism>
<proteinExistence type="predicted"/>
<dbReference type="EMBL" id="JAPZVM010000009">
    <property type="protein sequence ID" value="MCZ8373092.1"/>
    <property type="molecule type" value="Genomic_DNA"/>
</dbReference>
<gene>
    <name evidence="1" type="ORF">O6P32_10295</name>
</gene>
<accession>A0ABT4PJ57</accession>
<name>A0ABT4PJ57_9BACT</name>
<dbReference type="RefSeq" id="WP_269878401.1">
    <property type="nucleotide sequence ID" value="NZ_JAPZVM010000009.1"/>
</dbReference>